<feature type="compositionally biased region" description="Basic residues" evidence="1">
    <location>
        <begin position="187"/>
        <end position="210"/>
    </location>
</feature>
<accession>A0A9R1WQ59</accession>
<dbReference type="EMBL" id="NBSK02000001">
    <property type="protein sequence ID" value="KAJ0226752.1"/>
    <property type="molecule type" value="Genomic_DNA"/>
</dbReference>
<dbReference type="Proteomes" id="UP000235145">
    <property type="component" value="Unassembled WGS sequence"/>
</dbReference>
<evidence type="ECO:0000313" key="2">
    <source>
        <dbReference type="EMBL" id="KAJ0226752.1"/>
    </source>
</evidence>
<dbReference type="InterPro" id="IPR051272">
    <property type="entry name" value="RIO-type_Ser/Thr_kinase"/>
</dbReference>
<feature type="compositionally biased region" description="Polar residues" evidence="1">
    <location>
        <begin position="120"/>
        <end position="131"/>
    </location>
</feature>
<dbReference type="Gene3D" id="1.10.510.10">
    <property type="entry name" value="Transferase(Phosphotransferase) domain 1"/>
    <property type="match status" value="1"/>
</dbReference>
<reference evidence="2 3" key="1">
    <citation type="journal article" date="2017" name="Nat. Commun.">
        <title>Genome assembly with in vitro proximity ligation data and whole-genome triplication in lettuce.</title>
        <authorList>
            <person name="Reyes-Chin-Wo S."/>
            <person name="Wang Z."/>
            <person name="Yang X."/>
            <person name="Kozik A."/>
            <person name="Arikit S."/>
            <person name="Song C."/>
            <person name="Xia L."/>
            <person name="Froenicke L."/>
            <person name="Lavelle D.O."/>
            <person name="Truco M.J."/>
            <person name="Xia R."/>
            <person name="Zhu S."/>
            <person name="Xu C."/>
            <person name="Xu H."/>
            <person name="Xu X."/>
            <person name="Cox K."/>
            <person name="Korf I."/>
            <person name="Meyers B.C."/>
            <person name="Michelmore R.W."/>
        </authorList>
    </citation>
    <scope>NUCLEOTIDE SEQUENCE [LARGE SCALE GENOMIC DNA]</scope>
    <source>
        <strain evidence="3">cv. Salinas</strain>
        <tissue evidence="2">Seedlings</tissue>
    </source>
</reference>
<name>A0A9R1WQ59_LACSA</name>
<proteinExistence type="predicted"/>
<feature type="compositionally biased region" description="Basic and acidic residues" evidence="1">
    <location>
        <begin position="160"/>
        <end position="186"/>
    </location>
</feature>
<evidence type="ECO:0000256" key="1">
    <source>
        <dbReference type="SAM" id="MobiDB-lite"/>
    </source>
</evidence>
<protein>
    <submittedName>
        <fullName evidence="2">Uncharacterized protein</fullName>
    </submittedName>
</protein>
<dbReference type="PANTHER" id="PTHR45723">
    <property type="entry name" value="SERINE/THREONINE-PROTEIN KINASE RIO1"/>
    <property type="match status" value="1"/>
</dbReference>
<keyword evidence="3" id="KW-1185">Reference proteome</keyword>
<evidence type="ECO:0000313" key="3">
    <source>
        <dbReference type="Proteomes" id="UP000235145"/>
    </source>
</evidence>
<comment type="caution">
    <text evidence="2">The sequence shown here is derived from an EMBL/GenBank/DDBJ whole genome shotgun (WGS) entry which is preliminary data.</text>
</comment>
<gene>
    <name evidence="2" type="ORF">LSAT_V11C100012330</name>
</gene>
<dbReference type="AlphaFoldDB" id="A0A9R1WQ59"/>
<organism evidence="2 3">
    <name type="scientific">Lactuca sativa</name>
    <name type="common">Garden lettuce</name>
    <dbReference type="NCBI Taxonomy" id="4236"/>
    <lineage>
        <taxon>Eukaryota</taxon>
        <taxon>Viridiplantae</taxon>
        <taxon>Streptophyta</taxon>
        <taxon>Embryophyta</taxon>
        <taxon>Tracheophyta</taxon>
        <taxon>Spermatophyta</taxon>
        <taxon>Magnoliopsida</taxon>
        <taxon>eudicotyledons</taxon>
        <taxon>Gunneridae</taxon>
        <taxon>Pentapetalae</taxon>
        <taxon>asterids</taxon>
        <taxon>campanulids</taxon>
        <taxon>Asterales</taxon>
        <taxon>Asteraceae</taxon>
        <taxon>Cichorioideae</taxon>
        <taxon>Cichorieae</taxon>
        <taxon>Lactucinae</taxon>
        <taxon>Lactuca</taxon>
    </lineage>
</organism>
<feature type="region of interest" description="Disordered" evidence="1">
    <location>
        <begin position="120"/>
        <end position="210"/>
    </location>
</feature>
<sequence>MKCCGMQDFFKKGGVAVMTIRELFDFIVDPSINEDSVDSYLEEAQQKVLARGDEISAEEEIADAVFVQSYIPKTLDNVTNAEEDVIRLTSGQDTGDMYYKTITGLNHARSIEQQQHNEANLGQNAPGSGQTEGLDLHDDDESESETDDDDDSSEEGSFSDDEKMTAEDKKAARKENKKKVKEEKREARKSKVPKAVKKKKKKLAKAKKYR</sequence>
<feature type="compositionally biased region" description="Acidic residues" evidence="1">
    <location>
        <begin position="137"/>
        <end position="159"/>
    </location>
</feature>